<dbReference type="Gene3D" id="1.10.357.10">
    <property type="entry name" value="Tetracycline Repressor, domain 2"/>
    <property type="match status" value="1"/>
</dbReference>
<sequence>MNQSTRELIVERADELFYQQGFEHTSFAHIAKEVNISRGNFYHHFKSKDQILDAVIDLRLANTQSMLDEWELEGETPDARIRCFIQILIRNMAKITLYGCPVGTLTTELAKLNHVALGRANEVFTLFRGWLTQQFEAQGCGDQSDELAMHLLARSQGIATLASAFQDESFIHDEVKTLNQWLEQQLSNS</sequence>
<dbReference type="EMBL" id="JBHRSZ010000004">
    <property type="protein sequence ID" value="MFC3151441.1"/>
    <property type="molecule type" value="Genomic_DNA"/>
</dbReference>
<organism evidence="6 7">
    <name type="scientific">Litoribrevibacter euphylliae</name>
    <dbReference type="NCBI Taxonomy" id="1834034"/>
    <lineage>
        <taxon>Bacteria</taxon>
        <taxon>Pseudomonadati</taxon>
        <taxon>Pseudomonadota</taxon>
        <taxon>Gammaproteobacteria</taxon>
        <taxon>Oceanospirillales</taxon>
        <taxon>Oceanospirillaceae</taxon>
        <taxon>Litoribrevibacter</taxon>
    </lineage>
</organism>
<dbReference type="PANTHER" id="PTHR47506">
    <property type="entry name" value="TRANSCRIPTIONAL REGULATORY PROTEIN"/>
    <property type="match status" value="1"/>
</dbReference>
<dbReference type="InterPro" id="IPR009057">
    <property type="entry name" value="Homeodomain-like_sf"/>
</dbReference>
<dbReference type="PANTHER" id="PTHR47506:SF6">
    <property type="entry name" value="HTH-TYPE TRANSCRIPTIONAL REPRESSOR NEMR"/>
    <property type="match status" value="1"/>
</dbReference>
<keyword evidence="7" id="KW-1185">Reference proteome</keyword>
<evidence type="ECO:0000256" key="4">
    <source>
        <dbReference type="PROSITE-ProRule" id="PRU00335"/>
    </source>
</evidence>
<evidence type="ECO:0000256" key="2">
    <source>
        <dbReference type="ARBA" id="ARBA00023125"/>
    </source>
</evidence>
<keyword evidence="1" id="KW-0805">Transcription regulation</keyword>
<dbReference type="SUPFAM" id="SSF46689">
    <property type="entry name" value="Homeodomain-like"/>
    <property type="match status" value="1"/>
</dbReference>
<reference evidence="7" key="1">
    <citation type="journal article" date="2019" name="Int. J. Syst. Evol. Microbiol.">
        <title>The Global Catalogue of Microorganisms (GCM) 10K type strain sequencing project: providing services to taxonomists for standard genome sequencing and annotation.</title>
        <authorList>
            <consortium name="The Broad Institute Genomics Platform"/>
            <consortium name="The Broad Institute Genome Sequencing Center for Infectious Disease"/>
            <person name="Wu L."/>
            <person name="Ma J."/>
        </authorList>
    </citation>
    <scope>NUCLEOTIDE SEQUENCE [LARGE SCALE GENOMIC DNA]</scope>
    <source>
        <strain evidence="7">KCTC 52438</strain>
    </source>
</reference>
<dbReference type="InterPro" id="IPR001647">
    <property type="entry name" value="HTH_TetR"/>
</dbReference>
<feature type="DNA-binding region" description="H-T-H motif" evidence="4">
    <location>
        <begin position="26"/>
        <end position="45"/>
    </location>
</feature>
<dbReference type="RefSeq" id="WP_386720202.1">
    <property type="nucleotide sequence ID" value="NZ_JBHRSZ010000004.1"/>
</dbReference>
<gene>
    <name evidence="6" type="ORF">ACFOEK_10425</name>
</gene>
<protein>
    <submittedName>
        <fullName evidence="6">TetR/AcrR family transcriptional regulator</fullName>
    </submittedName>
</protein>
<feature type="domain" description="HTH tetR-type" evidence="5">
    <location>
        <begin position="3"/>
        <end position="63"/>
    </location>
</feature>
<comment type="caution">
    <text evidence="6">The sequence shown here is derived from an EMBL/GenBank/DDBJ whole genome shotgun (WGS) entry which is preliminary data.</text>
</comment>
<dbReference type="Pfam" id="PF00440">
    <property type="entry name" value="TetR_N"/>
    <property type="match status" value="1"/>
</dbReference>
<name>A0ABV7HFF3_9GAMM</name>
<dbReference type="Proteomes" id="UP001595476">
    <property type="component" value="Unassembled WGS sequence"/>
</dbReference>
<dbReference type="SUPFAM" id="SSF48498">
    <property type="entry name" value="Tetracyclin repressor-like, C-terminal domain"/>
    <property type="match status" value="1"/>
</dbReference>
<proteinExistence type="predicted"/>
<accession>A0ABV7HFF3</accession>
<keyword evidence="2 4" id="KW-0238">DNA-binding</keyword>
<keyword evidence="3" id="KW-0804">Transcription</keyword>
<evidence type="ECO:0000313" key="7">
    <source>
        <dbReference type="Proteomes" id="UP001595476"/>
    </source>
</evidence>
<evidence type="ECO:0000313" key="6">
    <source>
        <dbReference type="EMBL" id="MFC3151441.1"/>
    </source>
</evidence>
<evidence type="ECO:0000259" key="5">
    <source>
        <dbReference type="PROSITE" id="PS50977"/>
    </source>
</evidence>
<dbReference type="PRINTS" id="PR00455">
    <property type="entry name" value="HTHTETR"/>
</dbReference>
<evidence type="ECO:0000256" key="3">
    <source>
        <dbReference type="ARBA" id="ARBA00023163"/>
    </source>
</evidence>
<evidence type="ECO:0000256" key="1">
    <source>
        <dbReference type="ARBA" id="ARBA00023015"/>
    </source>
</evidence>
<dbReference type="PROSITE" id="PS50977">
    <property type="entry name" value="HTH_TETR_2"/>
    <property type="match status" value="1"/>
</dbReference>
<dbReference type="InterPro" id="IPR036271">
    <property type="entry name" value="Tet_transcr_reg_TetR-rel_C_sf"/>
</dbReference>